<evidence type="ECO:0000313" key="7">
    <source>
        <dbReference type="Proteomes" id="UP001596302"/>
    </source>
</evidence>
<evidence type="ECO:0000256" key="1">
    <source>
        <dbReference type="ARBA" id="ARBA00023015"/>
    </source>
</evidence>
<dbReference type="Pfam" id="PF13305">
    <property type="entry name" value="TetR_C_33"/>
    <property type="match status" value="1"/>
</dbReference>
<dbReference type="InterPro" id="IPR050109">
    <property type="entry name" value="HTH-type_TetR-like_transc_reg"/>
</dbReference>
<evidence type="ECO:0000256" key="2">
    <source>
        <dbReference type="ARBA" id="ARBA00023125"/>
    </source>
</evidence>
<evidence type="ECO:0000313" key="6">
    <source>
        <dbReference type="EMBL" id="MFC5992770.1"/>
    </source>
</evidence>
<proteinExistence type="predicted"/>
<dbReference type="PANTHER" id="PTHR30055">
    <property type="entry name" value="HTH-TYPE TRANSCRIPTIONAL REGULATOR RUTR"/>
    <property type="match status" value="1"/>
</dbReference>
<dbReference type="Gene3D" id="1.10.357.10">
    <property type="entry name" value="Tetracycline Repressor, domain 2"/>
    <property type="match status" value="1"/>
</dbReference>
<evidence type="ECO:0000256" key="4">
    <source>
        <dbReference type="PROSITE-ProRule" id="PRU00335"/>
    </source>
</evidence>
<feature type="DNA-binding region" description="H-T-H motif" evidence="4">
    <location>
        <begin position="32"/>
        <end position="51"/>
    </location>
</feature>
<name>A0ABW1IX86_9PSEU</name>
<dbReference type="Proteomes" id="UP001596302">
    <property type="component" value="Unassembled WGS sequence"/>
</dbReference>
<dbReference type="InterPro" id="IPR025996">
    <property type="entry name" value="MT1864/Rv1816-like_C"/>
</dbReference>
<dbReference type="EMBL" id="JBHSQW010000001">
    <property type="protein sequence ID" value="MFC5992770.1"/>
    <property type="molecule type" value="Genomic_DNA"/>
</dbReference>
<keyword evidence="3" id="KW-0804">Transcription</keyword>
<dbReference type="PROSITE" id="PS50977">
    <property type="entry name" value="HTH_TETR_2"/>
    <property type="match status" value="1"/>
</dbReference>
<accession>A0ABW1IX86</accession>
<dbReference type="RefSeq" id="WP_379581640.1">
    <property type="nucleotide sequence ID" value="NZ_JBHSQW010000001.1"/>
</dbReference>
<sequence length="199" mass="21348">MPRPKVHDESLRDRLLERAGQTLSAQGLTALSLRKLAADVGTSTTAVYSLFGGKPALVKALADEAFHRLGADLARVEPSDDPIEDLVALGVAYRDSAVADPHLYDVMFAGTVGEPPFDGETFTAAAEPFARLIQFVERGIERGALRADAAADTMALGLWAVLHGLVTLQLRDVRLPVAADPADAFETTLRTTVEGWRAR</sequence>
<comment type="caution">
    <text evidence="6">The sequence shown here is derived from an EMBL/GenBank/DDBJ whole genome shotgun (WGS) entry which is preliminary data.</text>
</comment>
<dbReference type="InterPro" id="IPR036271">
    <property type="entry name" value="Tet_transcr_reg_TetR-rel_C_sf"/>
</dbReference>
<keyword evidence="7" id="KW-1185">Reference proteome</keyword>
<dbReference type="SUPFAM" id="SSF46689">
    <property type="entry name" value="Homeodomain-like"/>
    <property type="match status" value="1"/>
</dbReference>
<keyword evidence="2 4" id="KW-0238">DNA-binding</keyword>
<dbReference type="SUPFAM" id="SSF48498">
    <property type="entry name" value="Tetracyclin repressor-like, C-terminal domain"/>
    <property type="match status" value="1"/>
</dbReference>
<protein>
    <submittedName>
        <fullName evidence="6">TetR/AcrR family transcriptional regulator</fullName>
    </submittedName>
</protein>
<evidence type="ECO:0000256" key="3">
    <source>
        <dbReference type="ARBA" id="ARBA00023163"/>
    </source>
</evidence>
<dbReference type="Pfam" id="PF00440">
    <property type="entry name" value="TetR_N"/>
    <property type="match status" value="1"/>
</dbReference>
<keyword evidence="1" id="KW-0805">Transcription regulation</keyword>
<gene>
    <name evidence="6" type="ORF">ACFQE5_00930</name>
</gene>
<dbReference type="InterPro" id="IPR009057">
    <property type="entry name" value="Homeodomain-like_sf"/>
</dbReference>
<evidence type="ECO:0000259" key="5">
    <source>
        <dbReference type="PROSITE" id="PS50977"/>
    </source>
</evidence>
<organism evidence="6 7">
    <name type="scientific">Pseudonocardia hispaniensis</name>
    <dbReference type="NCBI Taxonomy" id="904933"/>
    <lineage>
        <taxon>Bacteria</taxon>
        <taxon>Bacillati</taxon>
        <taxon>Actinomycetota</taxon>
        <taxon>Actinomycetes</taxon>
        <taxon>Pseudonocardiales</taxon>
        <taxon>Pseudonocardiaceae</taxon>
        <taxon>Pseudonocardia</taxon>
    </lineage>
</organism>
<reference evidence="7" key="1">
    <citation type="journal article" date="2019" name="Int. J. Syst. Evol. Microbiol.">
        <title>The Global Catalogue of Microorganisms (GCM) 10K type strain sequencing project: providing services to taxonomists for standard genome sequencing and annotation.</title>
        <authorList>
            <consortium name="The Broad Institute Genomics Platform"/>
            <consortium name="The Broad Institute Genome Sequencing Center for Infectious Disease"/>
            <person name="Wu L."/>
            <person name="Ma J."/>
        </authorList>
    </citation>
    <scope>NUCLEOTIDE SEQUENCE [LARGE SCALE GENOMIC DNA]</scope>
    <source>
        <strain evidence="7">CCM 8391</strain>
    </source>
</reference>
<dbReference type="PANTHER" id="PTHR30055:SF200">
    <property type="entry name" value="HTH-TYPE TRANSCRIPTIONAL REPRESSOR BDCR"/>
    <property type="match status" value="1"/>
</dbReference>
<dbReference type="InterPro" id="IPR001647">
    <property type="entry name" value="HTH_TetR"/>
</dbReference>
<feature type="domain" description="HTH tetR-type" evidence="5">
    <location>
        <begin position="9"/>
        <end position="69"/>
    </location>
</feature>